<comment type="caution">
    <text evidence="1">The sequence shown here is derived from an EMBL/GenBank/DDBJ whole genome shotgun (WGS) entry which is preliminary data.</text>
</comment>
<evidence type="ECO:0000313" key="1">
    <source>
        <dbReference type="EMBL" id="KAI8550061.1"/>
    </source>
</evidence>
<organism evidence="1 2">
    <name type="scientific">Rhododendron molle</name>
    <name type="common">Chinese azalea</name>
    <name type="synonym">Azalea mollis</name>
    <dbReference type="NCBI Taxonomy" id="49168"/>
    <lineage>
        <taxon>Eukaryota</taxon>
        <taxon>Viridiplantae</taxon>
        <taxon>Streptophyta</taxon>
        <taxon>Embryophyta</taxon>
        <taxon>Tracheophyta</taxon>
        <taxon>Spermatophyta</taxon>
        <taxon>Magnoliopsida</taxon>
        <taxon>eudicotyledons</taxon>
        <taxon>Gunneridae</taxon>
        <taxon>Pentapetalae</taxon>
        <taxon>asterids</taxon>
        <taxon>Ericales</taxon>
        <taxon>Ericaceae</taxon>
        <taxon>Ericoideae</taxon>
        <taxon>Rhodoreae</taxon>
        <taxon>Rhododendron</taxon>
    </lineage>
</organism>
<dbReference type="Proteomes" id="UP001062846">
    <property type="component" value="Chromosome 6"/>
</dbReference>
<evidence type="ECO:0000313" key="2">
    <source>
        <dbReference type="Proteomes" id="UP001062846"/>
    </source>
</evidence>
<name>A0ACC0N9Y3_RHOML</name>
<gene>
    <name evidence="1" type="ORF">RHMOL_Rhmol06G0075000</name>
</gene>
<proteinExistence type="predicted"/>
<dbReference type="EMBL" id="CM046393">
    <property type="protein sequence ID" value="KAI8550061.1"/>
    <property type="molecule type" value="Genomic_DNA"/>
</dbReference>
<accession>A0ACC0N9Y3</accession>
<reference evidence="1" key="1">
    <citation type="submission" date="2022-02" db="EMBL/GenBank/DDBJ databases">
        <title>Plant Genome Project.</title>
        <authorList>
            <person name="Zhang R.-G."/>
        </authorList>
    </citation>
    <scope>NUCLEOTIDE SEQUENCE</scope>
    <source>
        <strain evidence="1">AT1</strain>
    </source>
</reference>
<protein>
    <submittedName>
        <fullName evidence="1">Uncharacterized protein</fullName>
    </submittedName>
</protein>
<sequence>MAAPNHKGPPLLPSESGNRVVGPRRPKFGEVMTSAYSSATTTTASTSTTSTSYSSSSNSIPSRRHPSPLVSRTVPTTPQPPSAAAATRPQTPDQRRPNTPSPAPSAAVKRPDMPERRWPKTPSLAPSALVVKRPPSTERRRPSTPGDSGERSAAPKLLGSLSRRSLSFSFQGDSLSLPVSKTKPAPASQVGSVWKATPERWRATENSKSIDQRRWAGLREVNSLTRSNSDLKQFVMEDGAGFTAGFDPVASDTESVYSDRRGYEQERRSVATYLQETTSKPKNNEANALAPLKINARNKLSIDSPLSTPLAVSSSSKGTFFSPFRPASPSRRSATSSASSTPRGTPRRPSPSRVRSGEINDYLSNGWSILSFGDEVRRVGKVVENRVVDAHTLRLMYNRYLQWRFFNARADVEIAYKKITREDTPNLKTKPCTTFPSKTIQVSGPALFVSPSDVDGLLSDNPTPLSRLQKSLYNAWVATLKLRRSVASKRAEIQLLQRSLKLHTILKGQSSSINAMSLAVEELVELILRAYVSLSYVFDRFIQMVYLNDWGLIDEDNSSSLSGATKALESSTLRLPVVGGARVNIQNVKDAIRSAVDVMQAMASSIVSLLPKVDKVNSLVSDLARVTSQERAFLEQCEDLLSMLTAVQVWHCSMRTHIIQLSSEGSCLRTEVQQADFIDR</sequence>
<keyword evidence="2" id="KW-1185">Reference proteome</keyword>